<dbReference type="InterPro" id="IPR007867">
    <property type="entry name" value="GMC_OxRtase_C"/>
</dbReference>
<dbReference type="SUPFAM" id="SSF51905">
    <property type="entry name" value="FAD/NAD(P)-binding domain"/>
    <property type="match status" value="1"/>
</dbReference>
<evidence type="ECO:0000256" key="6">
    <source>
        <dbReference type="ARBA" id="ARBA00023002"/>
    </source>
</evidence>
<dbReference type="PANTHER" id="PTHR47470:SF1">
    <property type="entry name" value="FAD-DEPENDENT OXIDOREDUCTASE 2 FAD BINDING DOMAIN-CONTAINING PROTEIN"/>
    <property type="match status" value="1"/>
</dbReference>
<evidence type="ECO:0000256" key="5">
    <source>
        <dbReference type="ARBA" id="ARBA00022827"/>
    </source>
</evidence>
<evidence type="ECO:0000256" key="8">
    <source>
        <dbReference type="ARBA" id="ARBA00023166"/>
    </source>
</evidence>
<dbReference type="Gene3D" id="3.30.410.10">
    <property type="entry name" value="Cholesterol Oxidase, domain 2"/>
    <property type="match status" value="1"/>
</dbReference>
<dbReference type="InterPro" id="IPR036188">
    <property type="entry name" value="FAD/NAD-bd_sf"/>
</dbReference>
<evidence type="ECO:0000313" key="18">
    <source>
        <dbReference type="EMBL" id="MFC5055952.1"/>
    </source>
</evidence>
<dbReference type="Gene3D" id="3.50.50.60">
    <property type="entry name" value="FAD/NAD(P)-binding domain"/>
    <property type="match status" value="1"/>
</dbReference>
<keyword evidence="19" id="KW-1185">Reference proteome</keyword>
<dbReference type="Pfam" id="PF05199">
    <property type="entry name" value="GMC_oxred_C"/>
    <property type="match status" value="1"/>
</dbReference>
<evidence type="ECO:0000259" key="17">
    <source>
        <dbReference type="Pfam" id="PF05199"/>
    </source>
</evidence>
<keyword evidence="7" id="KW-0443">Lipid metabolism</keyword>
<evidence type="ECO:0000256" key="14">
    <source>
        <dbReference type="ARBA" id="ARBA00049744"/>
    </source>
</evidence>
<evidence type="ECO:0000256" key="16">
    <source>
        <dbReference type="SAM" id="SignalP"/>
    </source>
</evidence>
<comment type="similarity">
    <text evidence="2">Belongs to the GMC oxidoreductase family.</text>
</comment>
<proteinExistence type="inferred from homology"/>
<evidence type="ECO:0000256" key="10">
    <source>
        <dbReference type="ARBA" id="ARBA00023235"/>
    </source>
</evidence>
<comment type="pathway">
    <text evidence="12">Steroid metabolism; cholesterol degradation.</text>
</comment>
<dbReference type="EC" id="5.3.3.1" evidence="11"/>
<comment type="caution">
    <text evidence="18">The sequence shown here is derived from an EMBL/GenBank/DDBJ whole genome shotgun (WGS) entry which is preliminary data.</text>
</comment>
<protein>
    <recommendedName>
        <fullName evidence="14">Cholesterol oxidase</fullName>
        <ecNumber evidence="13">1.1.3.6</ecNumber>
        <ecNumber evidence="11">5.3.3.1</ecNumber>
    </recommendedName>
    <alternativeName>
        <fullName evidence="15">Cholesterol isomerase</fullName>
    </alternativeName>
</protein>
<dbReference type="EMBL" id="JBHSJB010000017">
    <property type="protein sequence ID" value="MFC5055952.1"/>
    <property type="molecule type" value="Genomic_DNA"/>
</dbReference>
<keyword evidence="8" id="KW-1207">Sterol metabolism</keyword>
<keyword evidence="3" id="KW-0153">Cholesterol metabolism</keyword>
<evidence type="ECO:0000256" key="12">
    <source>
        <dbReference type="ARBA" id="ARBA00049645"/>
    </source>
</evidence>
<evidence type="ECO:0000256" key="11">
    <source>
        <dbReference type="ARBA" id="ARBA00038856"/>
    </source>
</evidence>
<sequence length="526" mass="55979">MALAATVSRRSLIFGAGSAAVLAATGGTASARVTPVREEHHRAVVVGSGFGGSVAALRLGRAGVRTLVLERGRWWPSGPGVDTFPRFFSPDRRSSWLEPTPVLPFSPPALFQPYTGLVERIRTAGLDVYCGAGVGGGSLVYQGISLKPEAELFHRVLPAGIDHEEMERVFYPRVAAMLRFSPIPDDVLGHVRYTSSRDLLADAARAGTTPVRLPQPMDWDVLRRELAGGLPRWSTEGDHLYGINNGGRFSLDKTYLADAVATGSVTIAPLHLVREVATGTSRRYLLRCDRITTDGEVVERVLVHADAVFLNAGSVNTSKLLVRARATGTLPDLPPDVGNFWSTNGDRGYLRTELLDPSLPHQGGPSVAGYLDRGAPTGPATFFHIPAPLPVETFSALLLGMGLPGGHGRFRHDPATDRVVLDWPPTADLDAQVATDASAARLVGRAGGLALPSHALVPFTAHPLGGAVFEAVCDLHGRVHDHPGLYVTDSALIPGSTGTANPSWTIAALAERCLRHIVAHDADTLF</sequence>
<evidence type="ECO:0000256" key="15">
    <source>
        <dbReference type="ARBA" id="ARBA00049778"/>
    </source>
</evidence>
<evidence type="ECO:0000256" key="1">
    <source>
        <dbReference type="ARBA" id="ARBA00001974"/>
    </source>
</evidence>
<dbReference type="EC" id="1.1.3.6" evidence="13"/>
<evidence type="ECO:0000256" key="7">
    <source>
        <dbReference type="ARBA" id="ARBA00023098"/>
    </source>
</evidence>
<evidence type="ECO:0000256" key="4">
    <source>
        <dbReference type="ARBA" id="ARBA00022630"/>
    </source>
</evidence>
<keyword evidence="6" id="KW-0560">Oxidoreductase</keyword>
<dbReference type="SUPFAM" id="SSF54373">
    <property type="entry name" value="FAD-linked reductases, C-terminal domain"/>
    <property type="match status" value="1"/>
</dbReference>
<accession>A0ABV9Y364</accession>
<comment type="cofactor">
    <cofactor evidence="1">
        <name>FAD</name>
        <dbReference type="ChEBI" id="CHEBI:57692"/>
    </cofactor>
</comment>
<keyword evidence="5" id="KW-0274">FAD</keyword>
<reference evidence="19" key="1">
    <citation type="journal article" date="2019" name="Int. J. Syst. Evol. Microbiol.">
        <title>The Global Catalogue of Microorganisms (GCM) 10K type strain sequencing project: providing services to taxonomists for standard genome sequencing and annotation.</title>
        <authorList>
            <consortium name="The Broad Institute Genomics Platform"/>
            <consortium name="The Broad Institute Genome Sequencing Center for Infectious Disease"/>
            <person name="Wu L."/>
            <person name="Ma J."/>
        </authorList>
    </citation>
    <scope>NUCLEOTIDE SEQUENCE [LARGE SCALE GENOMIC DNA]</scope>
    <source>
        <strain evidence="19">KCTC 12848</strain>
    </source>
</reference>
<evidence type="ECO:0000256" key="2">
    <source>
        <dbReference type="ARBA" id="ARBA00010790"/>
    </source>
</evidence>
<dbReference type="Proteomes" id="UP001595833">
    <property type="component" value="Unassembled WGS sequence"/>
</dbReference>
<gene>
    <name evidence="18" type="ORF">ACFPFM_19615</name>
</gene>
<keyword evidence="16" id="KW-0732">Signal</keyword>
<feature type="signal peptide" evidence="16">
    <location>
        <begin position="1"/>
        <end position="23"/>
    </location>
</feature>
<dbReference type="PROSITE" id="PS51318">
    <property type="entry name" value="TAT"/>
    <property type="match status" value="1"/>
</dbReference>
<feature type="domain" description="Glucose-methanol-choline oxidoreductase C-terminal" evidence="17">
    <location>
        <begin position="460"/>
        <end position="510"/>
    </location>
</feature>
<organism evidence="18 19">
    <name type="scientific">Saccharothrix xinjiangensis</name>
    <dbReference type="NCBI Taxonomy" id="204798"/>
    <lineage>
        <taxon>Bacteria</taxon>
        <taxon>Bacillati</taxon>
        <taxon>Actinomycetota</taxon>
        <taxon>Actinomycetes</taxon>
        <taxon>Pseudonocardiales</taxon>
        <taxon>Pseudonocardiaceae</taxon>
        <taxon>Saccharothrix</taxon>
    </lineage>
</organism>
<evidence type="ECO:0000256" key="3">
    <source>
        <dbReference type="ARBA" id="ARBA00022548"/>
    </source>
</evidence>
<dbReference type="RefSeq" id="WP_344039766.1">
    <property type="nucleotide sequence ID" value="NZ_BAAAKE010000018.1"/>
</dbReference>
<evidence type="ECO:0000256" key="13">
    <source>
        <dbReference type="ARBA" id="ARBA00049723"/>
    </source>
</evidence>
<evidence type="ECO:0000313" key="19">
    <source>
        <dbReference type="Proteomes" id="UP001595833"/>
    </source>
</evidence>
<feature type="chain" id="PRO_5046556831" description="Cholesterol oxidase" evidence="16">
    <location>
        <begin position="24"/>
        <end position="526"/>
    </location>
</feature>
<keyword evidence="4" id="KW-0285">Flavoprotein</keyword>
<evidence type="ECO:0000256" key="9">
    <source>
        <dbReference type="ARBA" id="ARBA00023221"/>
    </source>
</evidence>
<keyword evidence="10" id="KW-0413">Isomerase</keyword>
<name>A0ABV9Y364_9PSEU</name>
<dbReference type="PANTHER" id="PTHR47470">
    <property type="entry name" value="CHOLESTEROL OXIDASE"/>
    <property type="match status" value="1"/>
</dbReference>
<dbReference type="InterPro" id="IPR052542">
    <property type="entry name" value="Cholesterol_Oxidase"/>
</dbReference>
<dbReference type="InterPro" id="IPR006311">
    <property type="entry name" value="TAT_signal"/>
</dbReference>
<keyword evidence="9" id="KW-0753">Steroid metabolism</keyword>